<reference evidence="3" key="1">
    <citation type="journal article" date="2019" name="Int. J. Syst. Evol. Microbiol.">
        <title>The Global Catalogue of Microorganisms (GCM) 10K type strain sequencing project: providing services to taxonomists for standard genome sequencing and annotation.</title>
        <authorList>
            <consortium name="The Broad Institute Genomics Platform"/>
            <consortium name="The Broad Institute Genome Sequencing Center for Infectious Disease"/>
            <person name="Wu L."/>
            <person name="Ma J."/>
        </authorList>
    </citation>
    <scope>NUCLEOTIDE SEQUENCE [LARGE SCALE GENOMIC DNA]</scope>
    <source>
        <strain evidence="3">CCUG 63369</strain>
    </source>
</reference>
<proteinExistence type="predicted"/>
<evidence type="ECO:0000313" key="2">
    <source>
        <dbReference type="EMBL" id="MFD0801735.1"/>
    </source>
</evidence>
<comment type="caution">
    <text evidence="2">The sequence shown here is derived from an EMBL/GenBank/DDBJ whole genome shotgun (WGS) entry which is preliminary data.</text>
</comment>
<feature type="non-terminal residue" evidence="2">
    <location>
        <position position="90"/>
    </location>
</feature>
<gene>
    <name evidence="2" type="ORF">ACFQZU_10460</name>
</gene>
<name>A0ABW3BF58_9ACTN</name>
<feature type="transmembrane region" description="Helical" evidence="1">
    <location>
        <begin position="32"/>
        <end position="54"/>
    </location>
</feature>
<keyword evidence="1" id="KW-0812">Transmembrane</keyword>
<organism evidence="2 3">
    <name type="scientific">Streptomonospora algeriensis</name>
    <dbReference type="NCBI Taxonomy" id="995084"/>
    <lineage>
        <taxon>Bacteria</taxon>
        <taxon>Bacillati</taxon>
        <taxon>Actinomycetota</taxon>
        <taxon>Actinomycetes</taxon>
        <taxon>Streptosporangiales</taxon>
        <taxon>Nocardiopsidaceae</taxon>
        <taxon>Streptomonospora</taxon>
    </lineage>
</organism>
<dbReference type="Proteomes" id="UP001596956">
    <property type="component" value="Unassembled WGS sequence"/>
</dbReference>
<accession>A0ABW3BF58</accession>
<dbReference type="EMBL" id="JBHTHR010000285">
    <property type="protein sequence ID" value="MFD0801735.1"/>
    <property type="molecule type" value="Genomic_DNA"/>
</dbReference>
<keyword evidence="1" id="KW-0472">Membrane</keyword>
<evidence type="ECO:0000313" key="3">
    <source>
        <dbReference type="Proteomes" id="UP001596956"/>
    </source>
</evidence>
<sequence length="90" mass="8994">MSAGSSSPVPAAVSDGVHLAAAAAGAPFDPAYAFPVAAVFALAAAFFVSAEVAVTRSGGMETEPAEDDSPAVRRLRRVLAELAGHLNTVL</sequence>
<evidence type="ECO:0000256" key="1">
    <source>
        <dbReference type="SAM" id="Phobius"/>
    </source>
</evidence>
<keyword evidence="3" id="KW-1185">Reference proteome</keyword>
<keyword evidence="1" id="KW-1133">Transmembrane helix</keyword>
<protein>
    <submittedName>
        <fullName evidence="2">Uncharacterized protein</fullName>
    </submittedName>
</protein>